<proteinExistence type="predicted"/>
<evidence type="ECO:0000313" key="1">
    <source>
        <dbReference type="EMBL" id="GAB78340.1"/>
    </source>
</evidence>
<dbReference type="Proteomes" id="UP000008495">
    <property type="component" value="Unassembled WGS sequence"/>
</dbReference>
<accession>K6VSM2</accession>
<evidence type="ECO:0000313" key="2">
    <source>
        <dbReference type="Proteomes" id="UP000008495"/>
    </source>
</evidence>
<dbReference type="SUPFAM" id="SSF158997">
    <property type="entry name" value="Trm112p-like"/>
    <property type="match status" value="1"/>
</dbReference>
<dbReference type="RefSeq" id="WP_006503095.1">
    <property type="nucleotide sequence ID" value="NZ_BAGZ01000008.1"/>
</dbReference>
<dbReference type="EMBL" id="BAGZ01000008">
    <property type="protein sequence ID" value="GAB78340.1"/>
    <property type="molecule type" value="Genomic_DNA"/>
</dbReference>
<dbReference type="eggNOG" id="COG2835">
    <property type="taxonomic scope" value="Bacteria"/>
</dbReference>
<dbReference type="AlphaFoldDB" id="K6VSM2"/>
<sequence length="68" mass="7272">MSAPVEPWLREILRCPRCRGVLADGVDPDGAPVLICAGPCVQGEAGCRYRIEEGIPVLLPDEAVVQQS</sequence>
<comment type="caution">
    <text evidence="1">The sequence shown here is derived from an EMBL/GenBank/DDBJ whole genome shotgun (WGS) entry which is preliminary data.</text>
</comment>
<dbReference type="STRING" id="100225.SAMN05421595_0857"/>
<protein>
    <submittedName>
        <fullName evidence="1">Uncharacterized protein</fullName>
    </submittedName>
</protein>
<dbReference type="OrthoDB" id="9812205at2"/>
<organism evidence="1 2">
    <name type="scientific">Austwickia chelonae NBRC 105200</name>
    <dbReference type="NCBI Taxonomy" id="1184607"/>
    <lineage>
        <taxon>Bacteria</taxon>
        <taxon>Bacillati</taxon>
        <taxon>Actinomycetota</taxon>
        <taxon>Actinomycetes</taxon>
        <taxon>Micrococcales</taxon>
        <taxon>Dermatophilaceae</taxon>
        <taxon>Austwickia</taxon>
    </lineage>
</organism>
<name>K6VSM2_9MICO</name>
<keyword evidence="2" id="KW-1185">Reference proteome</keyword>
<gene>
    <name evidence="1" type="ORF">AUCHE_08_05870</name>
</gene>
<dbReference type="Gene3D" id="2.20.25.10">
    <property type="match status" value="1"/>
</dbReference>
<reference evidence="1 2" key="1">
    <citation type="submission" date="2012-08" db="EMBL/GenBank/DDBJ databases">
        <title>Whole genome shotgun sequence of Austwickia chelonae NBRC 105200.</title>
        <authorList>
            <person name="Yoshida I."/>
            <person name="Hosoyama A."/>
            <person name="Tsuchikane K."/>
            <person name="Katsumata H."/>
            <person name="Ando Y."/>
            <person name="Ohji S."/>
            <person name="Hamada M."/>
            <person name="Tamura T."/>
            <person name="Yamazoe A."/>
            <person name="Yamazaki S."/>
            <person name="Fujita N."/>
        </authorList>
    </citation>
    <scope>NUCLEOTIDE SEQUENCE [LARGE SCALE GENOMIC DNA]</scope>
    <source>
        <strain evidence="1 2">NBRC 105200</strain>
    </source>
</reference>